<keyword evidence="2" id="KW-0238">DNA-binding</keyword>
<dbReference type="InterPro" id="IPR018062">
    <property type="entry name" value="HTH_AraC-typ_CS"/>
</dbReference>
<dbReference type="AlphaFoldDB" id="A0A3C1KKC0"/>
<keyword evidence="3" id="KW-0804">Transcription</keyword>
<protein>
    <submittedName>
        <fullName evidence="5">AraC family transcriptional regulator</fullName>
    </submittedName>
</protein>
<dbReference type="PROSITE" id="PS00041">
    <property type="entry name" value="HTH_ARAC_FAMILY_1"/>
    <property type="match status" value="1"/>
</dbReference>
<feature type="domain" description="HTH araC/xylS-type" evidence="4">
    <location>
        <begin position="218"/>
        <end position="316"/>
    </location>
</feature>
<dbReference type="SUPFAM" id="SSF46689">
    <property type="entry name" value="Homeodomain-like"/>
    <property type="match status" value="2"/>
</dbReference>
<dbReference type="EMBL" id="DMND01000065">
    <property type="protein sequence ID" value="HAN26898.1"/>
    <property type="molecule type" value="Genomic_DNA"/>
</dbReference>
<dbReference type="PROSITE" id="PS01124">
    <property type="entry name" value="HTH_ARAC_FAMILY_2"/>
    <property type="match status" value="1"/>
</dbReference>
<dbReference type="SMART" id="SM00342">
    <property type="entry name" value="HTH_ARAC"/>
    <property type="match status" value="1"/>
</dbReference>
<dbReference type="InterPro" id="IPR018060">
    <property type="entry name" value="HTH_AraC"/>
</dbReference>
<dbReference type="STRING" id="1121937.GCA_000423125_01151"/>
<name>A0A3C1KKC0_9GAMM</name>
<evidence type="ECO:0000256" key="3">
    <source>
        <dbReference type="ARBA" id="ARBA00023163"/>
    </source>
</evidence>
<keyword evidence="1" id="KW-0805">Transcription regulation</keyword>
<dbReference type="SUPFAM" id="SSF52317">
    <property type="entry name" value="Class I glutamine amidotransferase-like"/>
    <property type="match status" value="1"/>
</dbReference>
<sequence>VAALIYPDALATSVTLPMEILSAAAQTARSRRRTAPGVRFLLAAETAGAVTLDNGLTLECPVSQWELPALDLLILPAIWRTPLPTVRRCAAWLPQLQAIAAAGTRICSVGTASSLLAEAGLLDGRPATTHWNYFERFLRRYPQVHLKTRHLITQSDNIYCVGSVNSIADLCVHLAEDWYGSGIARAVEHQFSPEIRQPFQSAAWQDTPQRRHHDETVLLAQQWLQDHMHCAVSLQDMGPAFGVSARTLHRRFRQATGMAPQAYLTALRMNTARELLRRSNLSIAEIAWQIGLQDASYFSQLFRRSNGVTPGQYREAVRGKLFDPPGKPAPAPP</sequence>
<dbReference type="PANTHER" id="PTHR43130">
    <property type="entry name" value="ARAC-FAMILY TRANSCRIPTIONAL REGULATOR"/>
    <property type="match status" value="1"/>
</dbReference>
<dbReference type="GO" id="GO:0003700">
    <property type="term" value="F:DNA-binding transcription factor activity"/>
    <property type="evidence" value="ECO:0007669"/>
    <property type="project" value="InterPro"/>
</dbReference>
<evidence type="ECO:0000256" key="1">
    <source>
        <dbReference type="ARBA" id="ARBA00023015"/>
    </source>
</evidence>
<organism evidence="5 6">
    <name type="scientific">Haliea salexigens</name>
    <dbReference type="NCBI Taxonomy" id="287487"/>
    <lineage>
        <taxon>Bacteria</taxon>
        <taxon>Pseudomonadati</taxon>
        <taxon>Pseudomonadota</taxon>
        <taxon>Gammaproteobacteria</taxon>
        <taxon>Cellvibrionales</taxon>
        <taxon>Halieaceae</taxon>
        <taxon>Haliea</taxon>
    </lineage>
</organism>
<dbReference type="InterPro" id="IPR029062">
    <property type="entry name" value="Class_I_gatase-like"/>
</dbReference>
<dbReference type="InterPro" id="IPR020449">
    <property type="entry name" value="Tscrpt_reg_AraC-type_HTH"/>
</dbReference>
<evidence type="ECO:0000313" key="5">
    <source>
        <dbReference type="EMBL" id="HAN26898.1"/>
    </source>
</evidence>
<dbReference type="InterPro" id="IPR009057">
    <property type="entry name" value="Homeodomain-like_sf"/>
</dbReference>
<dbReference type="GO" id="GO:0043565">
    <property type="term" value="F:sequence-specific DNA binding"/>
    <property type="evidence" value="ECO:0007669"/>
    <property type="project" value="InterPro"/>
</dbReference>
<evidence type="ECO:0000259" key="4">
    <source>
        <dbReference type="PROSITE" id="PS01124"/>
    </source>
</evidence>
<dbReference type="Pfam" id="PF12833">
    <property type="entry name" value="HTH_18"/>
    <property type="match status" value="1"/>
</dbReference>
<proteinExistence type="predicted"/>
<dbReference type="PANTHER" id="PTHR43130:SF11">
    <property type="entry name" value="TRANSCRIPTIONAL REGULATORY PROTEIN"/>
    <property type="match status" value="1"/>
</dbReference>
<dbReference type="Gene3D" id="3.40.50.880">
    <property type="match status" value="1"/>
</dbReference>
<dbReference type="PRINTS" id="PR00032">
    <property type="entry name" value="HTHARAC"/>
</dbReference>
<gene>
    <name evidence="5" type="ORF">DCP75_04110</name>
</gene>
<comment type="caution">
    <text evidence="5">The sequence shown here is derived from an EMBL/GenBank/DDBJ whole genome shotgun (WGS) entry which is preliminary data.</text>
</comment>
<reference evidence="5 6" key="1">
    <citation type="journal article" date="2018" name="Nat. Biotechnol.">
        <title>A standardized bacterial taxonomy based on genome phylogeny substantially revises the tree of life.</title>
        <authorList>
            <person name="Parks D.H."/>
            <person name="Chuvochina M."/>
            <person name="Waite D.W."/>
            <person name="Rinke C."/>
            <person name="Skarshewski A."/>
            <person name="Chaumeil P.A."/>
            <person name="Hugenholtz P."/>
        </authorList>
    </citation>
    <scope>NUCLEOTIDE SEQUENCE [LARGE SCALE GENOMIC DNA]</scope>
    <source>
        <strain evidence="5">UBA9158</strain>
    </source>
</reference>
<accession>A0A3C1KKC0</accession>
<dbReference type="Gene3D" id="1.10.10.60">
    <property type="entry name" value="Homeodomain-like"/>
    <property type="match status" value="2"/>
</dbReference>
<dbReference type="InterPro" id="IPR052158">
    <property type="entry name" value="INH-QAR"/>
</dbReference>
<feature type="non-terminal residue" evidence="5">
    <location>
        <position position="1"/>
    </location>
</feature>
<evidence type="ECO:0000313" key="6">
    <source>
        <dbReference type="Proteomes" id="UP000259273"/>
    </source>
</evidence>
<dbReference type="Proteomes" id="UP000259273">
    <property type="component" value="Unassembled WGS sequence"/>
</dbReference>
<evidence type="ECO:0000256" key="2">
    <source>
        <dbReference type="ARBA" id="ARBA00023125"/>
    </source>
</evidence>